<dbReference type="AlphaFoldDB" id="M6ULH6"/>
<protein>
    <submittedName>
        <fullName evidence="1">Uncharacterized protein</fullName>
    </submittedName>
</protein>
<comment type="caution">
    <text evidence="1">The sequence shown here is derived from an EMBL/GenBank/DDBJ whole genome shotgun (WGS) entry which is preliminary data.</text>
</comment>
<dbReference type="Proteomes" id="UP000012160">
    <property type="component" value="Unassembled WGS sequence"/>
</dbReference>
<reference evidence="1 2" key="1">
    <citation type="submission" date="2013-01" db="EMBL/GenBank/DDBJ databases">
        <authorList>
            <person name="Harkins D.M."/>
            <person name="Durkin A.S."/>
            <person name="Brinkac L.M."/>
            <person name="Haft D.H."/>
            <person name="Selengut J.D."/>
            <person name="Sanka R."/>
            <person name="DePew J."/>
            <person name="Purushe J."/>
            <person name="Matthias M.A."/>
            <person name="Vinetz J.M."/>
            <person name="Sutton G.G."/>
            <person name="Nierman W.C."/>
            <person name="Fouts D.E."/>
        </authorList>
    </citation>
    <scope>NUCLEOTIDE SEQUENCE [LARGE SCALE GENOMIC DNA]</scope>
    <source>
        <strain evidence="1 2">ZUN179</strain>
    </source>
</reference>
<evidence type="ECO:0000313" key="1">
    <source>
        <dbReference type="EMBL" id="EMO43656.1"/>
    </source>
</evidence>
<evidence type="ECO:0000313" key="2">
    <source>
        <dbReference type="Proteomes" id="UP000012160"/>
    </source>
</evidence>
<dbReference type="EMBL" id="AHOQ02000050">
    <property type="protein sequence ID" value="EMO43656.1"/>
    <property type="molecule type" value="Genomic_DNA"/>
</dbReference>
<accession>M6ULH6</accession>
<gene>
    <name evidence="1" type="ORF">LEP1GSC187_2875</name>
</gene>
<proteinExistence type="predicted"/>
<organism evidence="1 2">
    <name type="scientific">Leptospira santarosai str. ZUN179</name>
    <dbReference type="NCBI Taxonomy" id="1049985"/>
    <lineage>
        <taxon>Bacteria</taxon>
        <taxon>Pseudomonadati</taxon>
        <taxon>Spirochaetota</taxon>
        <taxon>Spirochaetia</taxon>
        <taxon>Leptospirales</taxon>
        <taxon>Leptospiraceae</taxon>
        <taxon>Leptospira</taxon>
    </lineage>
</organism>
<name>M6ULH6_9LEPT</name>
<sequence length="51" mass="5978">MSLFQKLERGIPLPKIAVLNSIFCIKPPFCDCSPNENLFYRHPHIFVIFSR</sequence>